<reference evidence="3" key="1">
    <citation type="submission" date="2022-01" db="EMBL/GenBank/DDBJ databases">
        <title>Colwellia maritima, isolated from seawater.</title>
        <authorList>
            <person name="Kristyanto S."/>
            <person name="Jung J."/>
            <person name="Jeon C.O."/>
        </authorList>
    </citation>
    <scope>NUCLEOTIDE SEQUENCE</scope>
    <source>
        <strain evidence="3">MSW7</strain>
    </source>
</reference>
<keyword evidence="1" id="KW-0812">Transmembrane</keyword>
<evidence type="ECO:0000256" key="1">
    <source>
        <dbReference type="SAM" id="Phobius"/>
    </source>
</evidence>
<accession>A0ABS9WZL9</accession>
<dbReference type="PROSITE" id="PS51257">
    <property type="entry name" value="PROKAR_LIPOPROTEIN"/>
    <property type="match status" value="1"/>
</dbReference>
<feature type="transmembrane region" description="Helical" evidence="1">
    <location>
        <begin position="6"/>
        <end position="24"/>
    </location>
</feature>
<dbReference type="Pfam" id="PF12158">
    <property type="entry name" value="DUF3592"/>
    <property type="match status" value="1"/>
</dbReference>
<keyword evidence="1" id="KW-0472">Membrane</keyword>
<organism evidence="3 4">
    <name type="scientific">Colwellia maritima</name>
    <dbReference type="NCBI Taxonomy" id="2912588"/>
    <lineage>
        <taxon>Bacteria</taxon>
        <taxon>Pseudomonadati</taxon>
        <taxon>Pseudomonadota</taxon>
        <taxon>Gammaproteobacteria</taxon>
        <taxon>Alteromonadales</taxon>
        <taxon>Colwelliaceae</taxon>
        <taxon>Colwellia</taxon>
    </lineage>
</organism>
<evidence type="ECO:0000313" key="4">
    <source>
        <dbReference type="Proteomes" id="UP001139646"/>
    </source>
</evidence>
<protein>
    <submittedName>
        <fullName evidence="3">DUF3592 domain-containing protein</fullName>
    </submittedName>
</protein>
<keyword evidence="4" id="KW-1185">Reference proteome</keyword>
<dbReference type="InterPro" id="IPR021994">
    <property type="entry name" value="DUF3592"/>
</dbReference>
<gene>
    <name evidence="3" type="ORF">L3081_08585</name>
</gene>
<proteinExistence type="predicted"/>
<name>A0ABS9WZL9_9GAMM</name>
<evidence type="ECO:0000313" key="3">
    <source>
        <dbReference type="EMBL" id="MCI2283446.1"/>
    </source>
</evidence>
<sequence>MIKILITGIIILVLGCLCCYLYFVNYTNLNIKKEWSKSNATIVSAILKEGFYESKTGGPTSRGLSSPIWKLDLRYKYNIDGHEYVGTEYSNEGMFSVERKSEEIPTELATNIESMFGIHKIVEVYYNPNNPKDSFLKYEYKTGLIWVLITGLSFCLLGGYLIFFAIKGN</sequence>
<dbReference type="RefSeq" id="WP_242284913.1">
    <property type="nucleotide sequence ID" value="NZ_JAKKSL010000001.1"/>
</dbReference>
<comment type="caution">
    <text evidence="3">The sequence shown here is derived from an EMBL/GenBank/DDBJ whole genome shotgun (WGS) entry which is preliminary data.</text>
</comment>
<dbReference type="EMBL" id="JAKKSL010000001">
    <property type="protein sequence ID" value="MCI2283446.1"/>
    <property type="molecule type" value="Genomic_DNA"/>
</dbReference>
<keyword evidence="1" id="KW-1133">Transmembrane helix</keyword>
<feature type="transmembrane region" description="Helical" evidence="1">
    <location>
        <begin position="144"/>
        <end position="166"/>
    </location>
</feature>
<dbReference type="Proteomes" id="UP001139646">
    <property type="component" value="Unassembled WGS sequence"/>
</dbReference>
<feature type="domain" description="DUF3592" evidence="2">
    <location>
        <begin position="61"/>
        <end position="137"/>
    </location>
</feature>
<evidence type="ECO:0000259" key="2">
    <source>
        <dbReference type="Pfam" id="PF12158"/>
    </source>
</evidence>